<evidence type="ECO:0000256" key="1">
    <source>
        <dbReference type="SAM" id="SignalP"/>
    </source>
</evidence>
<gene>
    <name evidence="2" type="ORF">EV196_101526</name>
</gene>
<dbReference type="OrthoDB" id="5526158at2"/>
<dbReference type="Proteomes" id="UP000295455">
    <property type="component" value="Unassembled WGS sequence"/>
</dbReference>
<sequence length="129" mass="14515">MRKLYLLLFITCLFLMAFQCEDDAVSTQETEQQDLLVSKKAIEDLAATSVCNDSFTCKFIALGSKPCGGPWGYLIYSTSINIEKLENMVAAYNKKEAEYNNKWDVFSDCAYAMPPTSLKCENNICVAVY</sequence>
<evidence type="ECO:0000313" key="2">
    <source>
        <dbReference type="EMBL" id="TCL69094.1"/>
    </source>
</evidence>
<name>A0A4R1RRX7_9FLAO</name>
<accession>A0A4R1RRX7</accession>
<feature type="chain" id="PRO_5020482857" evidence="1">
    <location>
        <begin position="20"/>
        <end position="129"/>
    </location>
</feature>
<dbReference type="EMBL" id="SLUP01000001">
    <property type="protein sequence ID" value="TCL69094.1"/>
    <property type="molecule type" value="Genomic_DNA"/>
</dbReference>
<dbReference type="AlphaFoldDB" id="A0A4R1RRX7"/>
<feature type="signal peptide" evidence="1">
    <location>
        <begin position="1"/>
        <end position="19"/>
    </location>
</feature>
<dbReference type="RefSeq" id="WP_132214570.1">
    <property type="nucleotide sequence ID" value="NZ_OX156936.1"/>
</dbReference>
<organism evidence="2 3">
    <name type="scientific">Mariniflexile fucanivorans</name>
    <dbReference type="NCBI Taxonomy" id="264023"/>
    <lineage>
        <taxon>Bacteria</taxon>
        <taxon>Pseudomonadati</taxon>
        <taxon>Bacteroidota</taxon>
        <taxon>Flavobacteriia</taxon>
        <taxon>Flavobacteriales</taxon>
        <taxon>Flavobacteriaceae</taxon>
        <taxon>Mariniflexile</taxon>
    </lineage>
</organism>
<protein>
    <submittedName>
        <fullName evidence="2">Uncharacterized protein</fullName>
    </submittedName>
</protein>
<keyword evidence="3" id="KW-1185">Reference proteome</keyword>
<evidence type="ECO:0000313" key="3">
    <source>
        <dbReference type="Proteomes" id="UP000295455"/>
    </source>
</evidence>
<reference evidence="2 3" key="1">
    <citation type="submission" date="2019-03" db="EMBL/GenBank/DDBJ databases">
        <title>Genomic Encyclopedia of Type Strains, Phase IV (KMG-IV): sequencing the most valuable type-strain genomes for metagenomic binning, comparative biology and taxonomic classification.</title>
        <authorList>
            <person name="Goeker M."/>
        </authorList>
    </citation>
    <scope>NUCLEOTIDE SEQUENCE [LARGE SCALE GENOMIC DNA]</scope>
    <source>
        <strain evidence="2 3">DSM 18792</strain>
    </source>
</reference>
<proteinExistence type="predicted"/>
<comment type="caution">
    <text evidence="2">The sequence shown here is derived from an EMBL/GenBank/DDBJ whole genome shotgun (WGS) entry which is preliminary data.</text>
</comment>
<keyword evidence="1" id="KW-0732">Signal</keyword>